<dbReference type="InterPro" id="IPR000109">
    <property type="entry name" value="POT_fam"/>
</dbReference>
<comment type="subcellular location">
    <subcellularLocation>
        <location evidence="1">Membrane</location>
        <topology evidence="1">Multi-pass membrane protein</topology>
    </subcellularLocation>
</comment>
<gene>
    <name evidence="8" type="ORF">ACJIZ3_005273</name>
</gene>
<evidence type="ECO:0000256" key="1">
    <source>
        <dbReference type="ARBA" id="ARBA00004141"/>
    </source>
</evidence>
<comment type="similarity">
    <text evidence="6">Belongs to the major facilitator superfamily. Phosphate:H(+) symporter (TC 2.A.1.9) family.</text>
</comment>
<evidence type="ECO:0000313" key="9">
    <source>
        <dbReference type="Proteomes" id="UP001634393"/>
    </source>
</evidence>
<feature type="transmembrane region" description="Helical" evidence="7">
    <location>
        <begin position="20"/>
        <end position="44"/>
    </location>
</feature>
<feature type="transmembrane region" description="Helical" evidence="7">
    <location>
        <begin position="491"/>
        <end position="512"/>
    </location>
</feature>
<evidence type="ECO:0000256" key="6">
    <source>
        <dbReference type="ARBA" id="ARBA00044504"/>
    </source>
</evidence>
<comment type="caution">
    <text evidence="8">The sequence shown here is derived from an EMBL/GenBank/DDBJ whole genome shotgun (WGS) entry which is preliminary data.</text>
</comment>
<feature type="transmembrane region" description="Helical" evidence="7">
    <location>
        <begin position="443"/>
        <end position="463"/>
    </location>
</feature>
<feature type="transmembrane region" description="Helical" evidence="7">
    <location>
        <begin position="140"/>
        <end position="161"/>
    </location>
</feature>
<feature type="transmembrane region" description="Helical" evidence="7">
    <location>
        <begin position="407"/>
        <end position="431"/>
    </location>
</feature>
<feature type="transmembrane region" description="Helical" evidence="7">
    <location>
        <begin position="329"/>
        <end position="349"/>
    </location>
</feature>
<feature type="transmembrane region" description="Helical" evidence="7">
    <location>
        <begin position="282"/>
        <end position="302"/>
    </location>
</feature>
<dbReference type="Proteomes" id="UP001634393">
    <property type="component" value="Unassembled WGS sequence"/>
</dbReference>
<evidence type="ECO:0000256" key="4">
    <source>
        <dbReference type="ARBA" id="ARBA00022989"/>
    </source>
</evidence>
<dbReference type="EMBL" id="JBJXBP010000007">
    <property type="protein sequence ID" value="KAL3819368.1"/>
    <property type="molecule type" value="Genomic_DNA"/>
</dbReference>
<keyword evidence="4 7" id="KW-1133">Transmembrane helix</keyword>
<feature type="transmembrane region" description="Helical" evidence="7">
    <location>
        <begin position="370"/>
        <end position="387"/>
    </location>
</feature>
<evidence type="ECO:0000256" key="2">
    <source>
        <dbReference type="ARBA" id="ARBA00005982"/>
    </source>
</evidence>
<dbReference type="GO" id="GO:0016020">
    <property type="term" value="C:membrane"/>
    <property type="evidence" value="ECO:0007669"/>
    <property type="project" value="UniProtKB-SubCell"/>
</dbReference>
<evidence type="ECO:0000256" key="3">
    <source>
        <dbReference type="ARBA" id="ARBA00022692"/>
    </source>
</evidence>
<evidence type="ECO:0000313" key="8">
    <source>
        <dbReference type="EMBL" id="KAL3819368.1"/>
    </source>
</evidence>
<dbReference type="PANTHER" id="PTHR11654">
    <property type="entry name" value="OLIGOPEPTIDE TRANSPORTER-RELATED"/>
    <property type="match status" value="1"/>
</dbReference>
<keyword evidence="5 7" id="KW-0472">Membrane</keyword>
<feature type="transmembrane region" description="Helical" evidence="7">
    <location>
        <begin position="51"/>
        <end position="74"/>
    </location>
</feature>
<dbReference type="InterPro" id="IPR036259">
    <property type="entry name" value="MFS_trans_sf"/>
</dbReference>
<reference evidence="8 9" key="1">
    <citation type="submission" date="2024-12" db="EMBL/GenBank/DDBJ databases">
        <title>The unique morphological basis and parallel evolutionary history of personate flowers in Penstemon.</title>
        <authorList>
            <person name="Depatie T.H."/>
            <person name="Wessinger C.A."/>
        </authorList>
    </citation>
    <scope>NUCLEOTIDE SEQUENCE [LARGE SCALE GENOMIC DNA]</scope>
    <source>
        <strain evidence="8">WTNN_2</strain>
        <tissue evidence="8">Leaf</tissue>
    </source>
</reference>
<feature type="transmembrane region" description="Helical" evidence="7">
    <location>
        <begin position="94"/>
        <end position="113"/>
    </location>
</feature>
<dbReference type="Gene3D" id="1.20.1250.20">
    <property type="entry name" value="MFS general substrate transporter like domains"/>
    <property type="match status" value="1"/>
</dbReference>
<evidence type="ECO:0000256" key="5">
    <source>
        <dbReference type="ARBA" id="ARBA00023136"/>
    </source>
</evidence>
<dbReference type="Pfam" id="PF00854">
    <property type="entry name" value="PTR2"/>
    <property type="match status" value="1"/>
</dbReference>
<evidence type="ECO:0000256" key="7">
    <source>
        <dbReference type="SAM" id="Phobius"/>
    </source>
</evidence>
<proteinExistence type="inferred from homology"/>
<dbReference type="AlphaFoldDB" id="A0ABD3S4G2"/>
<dbReference type="SUPFAM" id="SSF103473">
    <property type="entry name" value="MFS general substrate transporter"/>
    <property type="match status" value="1"/>
</dbReference>
<keyword evidence="3 7" id="KW-0812">Transmembrane</keyword>
<protein>
    <submittedName>
        <fullName evidence="8">Uncharacterized protein</fullName>
    </submittedName>
</protein>
<organism evidence="8 9">
    <name type="scientific">Penstemon smallii</name>
    <dbReference type="NCBI Taxonomy" id="265156"/>
    <lineage>
        <taxon>Eukaryota</taxon>
        <taxon>Viridiplantae</taxon>
        <taxon>Streptophyta</taxon>
        <taxon>Embryophyta</taxon>
        <taxon>Tracheophyta</taxon>
        <taxon>Spermatophyta</taxon>
        <taxon>Magnoliopsida</taxon>
        <taxon>eudicotyledons</taxon>
        <taxon>Gunneridae</taxon>
        <taxon>Pentapetalae</taxon>
        <taxon>asterids</taxon>
        <taxon>lamiids</taxon>
        <taxon>Lamiales</taxon>
        <taxon>Plantaginaceae</taxon>
        <taxon>Cheloneae</taxon>
        <taxon>Penstemon</taxon>
    </lineage>
</organism>
<feature type="transmembrane region" description="Helical" evidence="7">
    <location>
        <begin position="167"/>
        <end position="188"/>
    </location>
</feature>
<sequence length="542" mass="59930">MSLVANITVYLRTRYNLSGILLVNVVQIWSGTANISSIAGAIVSDVFLGRFLTLLFGTISSLLGMGAVTLTAGIPELRPPPCSKQSLCIEPHKWQLAFLFTGLGLIALGAGGIRPCNIAFGADQFDTNTKKGRAQLESFFNWWYFSFTIALVIALTGVIYVQTNVSWVIGYAIPTSCLALSILIFLLGRHTYVYKIPQGTVFVDMAKVIIAAFKKRKICLESGNEYSFYDTNEEVESIKMNKANKFKFFDRAALITDPSELDSNGLVKNGWRLCSVKQVENFKCLIGIAPVWISAVGCFVVMDQQSIFGILQAIQMNKSIGNNFVIPPAWMGISSMIALSIWIFIYEKIYIPNARKILKRDSRLTMQQRISIGIVMSILCMLVAGIIEHKRRDMALRQGLFISPLHVVVLLPQFILSGLTEAFAAVAIMEFFTVQMPETMRSVAGAIFFLSLSIGSYTSSLIVNGIHSVTGGKGKTAWLGGPDLNNNRLEYYYYIIAVLGVINLVYFTFFASKYVHLGEVNKVKEELQLENSSNGGSGVIRF</sequence>
<name>A0ABD3S4G2_9LAMI</name>
<accession>A0ABD3S4G2</accession>
<comment type="similarity">
    <text evidence="2">Belongs to the major facilitator superfamily. Proton-dependent oligopeptide transporter (POT/PTR) (TC 2.A.17) family.</text>
</comment>
<keyword evidence="9" id="KW-1185">Reference proteome</keyword>